<evidence type="ECO:0000313" key="3">
    <source>
        <dbReference type="Proteomes" id="UP000321907"/>
    </source>
</evidence>
<dbReference type="RefSeq" id="WP_147929308.1">
    <property type="nucleotide sequence ID" value="NZ_VOXD01000003.1"/>
</dbReference>
<dbReference type="AlphaFoldDB" id="A0A5C7FXV1"/>
<evidence type="ECO:0000313" key="2">
    <source>
        <dbReference type="EMBL" id="TXF91289.1"/>
    </source>
</evidence>
<comment type="caution">
    <text evidence="2">The sequence shown here is derived from an EMBL/GenBank/DDBJ whole genome shotgun (WGS) entry which is preliminary data.</text>
</comment>
<dbReference type="InterPro" id="IPR025381">
    <property type="entry name" value="DUF4296"/>
</dbReference>
<dbReference type="Pfam" id="PF14129">
    <property type="entry name" value="DUF4296"/>
    <property type="match status" value="1"/>
</dbReference>
<proteinExistence type="predicted"/>
<reference evidence="2 3" key="1">
    <citation type="submission" date="2019-08" db="EMBL/GenBank/DDBJ databases">
        <title>Lewinella sp. strain SSH13 Genome sequencing and assembly.</title>
        <authorList>
            <person name="Kim I."/>
        </authorList>
    </citation>
    <scope>NUCLEOTIDE SEQUENCE [LARGE SCALE GENOMIC DNA]</scope>
    <source>
        <strain evidence="2 3">SSH13</strain>
    </source>
</reference>
<dbReference type="PROSITE" id="PS51257">
    <property type="entry name" value="PROKAR_LIPOPROTEIN"/>
    <property type="match status" value="1"/>
</dbReference>
<feature type="domain" description="DUF4296" evidence="1">
    <location>
        <begin position="31"/>
        <end position="105"/>
    </location>
</feature>
<gene>
    <name evidence="2" type="ORF">FUA23_03435</name>
</gene>
<dbReference type="Proteomes" id="UP000321907">
    <property type="component" value="Unassembled WGS sequence"/>
</dbReference>
<dbReference type="EMBL" id="VOXD01000003">
    <property type="protein sequence ID" value="TXF91289.1"/>
    <property type="molecule type" value="Genomic_DNA"/>
</dbReference>
<accession>A0A5C7FXV1</accession>
<keyword evidence="3" id="KW-1185">Reference proteome</keyword>
<dbReference type="OrthoDB" id="1495020at2"/>
<organism evidence="2 3">
    <name type="scientific">Neolewinella aurantiaca</name>
    <dbReference type="NCBI Taxonomy" id="2602767"/>
    <lineage>
        <taxon>Bacteria</taxon>
        <taxon>Pseudomonadati</taxon>
        <taxon>Bacteroidota</taxon>
        <taxon>Saprospiria</taxon>
        <taxon>Saprospirales</taxon>
        <taxon>Lewinellaceae</taxon>
        <taxon>Neolewinella</taxon>
    </lineage>
</organism>
<evidence type="ECO:0000259" key="1">
    <source>
        <dbReference type="Pfam" id="PF14129"/>
    </source>
</evidence>
<sequence length="110" mass="12458">MIRPTLLFVLTLILTACTSPDVGDCPVDLDVITPVMTDLHLAEALSTEIPVLVRDSMQEVYYNKVLEDHGFSRTSFDSLMWIVRKEPAWVDSLYTRIGVSLARMETEPEE</sequence>
<protein>
    <submittedName>
        <fullName evidence="2">DUF4296 domain-containing protein</fullName>
    </submittedName>
</protein>
<name>A0A5C7FXV1_9BACT</name>